<sequence>MPDFGLERVPSAPIRSIKSDRTEQTQERRINTLADIIPATAKQPRAVGTARVSSKYDDGRVGIDQLHQSGAMKLLFPRGRAGVEAVMVNTAGGITGGDRFDISATAGMDSLLTITTQAAERAYRAQPGETGHVVTDLTVADNARLNWLPQETILFQNSAFRRHLNVDLAPHGRFLMVEPLVFGRAAMGEEVTQARFQDHVEIRRDGTRIYKDAIHLTGDLTTQLARPAVGGALAAPTGAMASLIFAAPEAEGALDWIRSQFEATDFVYGGASLLAPDLLICRVLAEESFSLRKALLPILDRLTNNGLPRCWRL</sequence>
<proteinExistence type="inferred from homology"/>
<name>A0A0P1G7S8_9RHOB</name>
<keyword evidence="5" id="KW-1185">Reference proteome</keyword>
<reference evidence="4 5" key="1">
    <citation type="submission" date="2015-09" db="EMBL/GenBank/DDBJ databases">
        <authorList>
            <consortium name="Swine Surveillance"/>
        </authorList>
    </citation>
    <scope>NUCLEOTIDE SEQUENCE [LARGE SCALE GENOMIC DNA]</scope>
    <source>
        <strain evidence="4 5">CECT 7557</strain>
    </source>
</reference>
<comment type="similarity">
    <text evidence="1 3">Belongs to the UreD family.</text>
</comment>
<dbReference type="PANTHER" id="PTHR33643">
    <property type="entry name" value="UREASE ACCESSORY PROTEIN D"/>
    <property type="match status" value="1"/>
</dbReference>
<organism evidence="4 5">
    <name type="scientific">Tritonibacter multivorans</name>
    <dbReference type="NCBI Taxonomy" id="928856"/>
    <lineage>
        <taxon>Bacteria</taxon>
        <taxon>Pseudomonadati</taxon>
        <taxon>Pseudomonadota</taxon>
        <taxon>Alphaproteobacteria</taxon>
        <taxon>Rhodobacterales</taxon>
        <taxon>Paracoccaceae</taxon>
        <taxon>Tritonibacter</taxon>
    </lineage>
</organism>
<dbReference type="Proteomes" id="UP000052022">
    <property type="component" value="Unassembled WGS sequence"/>
</dbReference>
<dbReference type="HAMAP" id="MF_01384">
    <property type="entry name" value="UreD"/>
    <property type="match status" value="1"/>
</dbReference>
<dbReference type="AlphaFoldDB" id="A0A0P1G7S8"/>
<dbReference type="InterPro" id="IPR002669">
    <property type="entry name" value="UreD"/>
</dbReference>
<keyword evidence="3" id="KW-0963">Cytoplasm</keyword>
<accession>A0A0P1G7S8</accession>
<evidence type="ECO:0000313" key="4">
    <source>
        <dbReference type="EMBL" id="CUH77738.1"/>
    </source>
</evidence>
<dbReference type="Pfam" id="PF01774">
    <property type="entry name" value="UreD"/>
    <property type="match status" value="1"/>
</dbReference>
<gene>
    <name evidence="3 4" type="primary">ureD</name>
    <name evidence="4" type="ORF">TRM7557_01538</name>
</gene>
<comment type="function">
    <text evidence="3">Required for maturation of urease via the functional incorporation of the urease nickel metallocenter.</text>
</comment>
<evidence type="ECO:0000256" key="3">
    <source>
        <dbReference type="HAMAP-Rule" id="MF_01384"/>
    </source>
</evidence>
<comment type="subcellular location">
    <subcellularLocation>
        <location evidence="3">Cytoplasm</location>
    </subcellularLocation>
</comment>
<dbReference type="GO" id="GO:0016151">
    <property type="term" value="F:nickel cation binding"/>
    <property type="evidence" value="ECO:0007669"/>
    <property type="project" value="UniProtKB-UniRule"/>
</dbReference>
<dbReference type="STRING" id="928856.SAMN04488049_107109"/>
<evidence type="ECO:0000256" key="1">
    <source>
        <dbReference type="ARBA" id="ARBA00007177"/>
    </source>
</evidence>
<protein>
    <recommendedName>
        <fullName evidence="3">Urease accessory protein UreD</fullName>
    </recommendedName>
</protein>
<dbReference type="OrthoDB" id="9798842at2"/>
<comment type="subunit">
    <text evidence="3">UreD, UreF and UreG form a complex that acts as a GTP-hydrolysis-dependent molecular chaperone, activating the urease apoprotein by helping to assemble the nickel containing metallocenter of UreC. The UreE protein probably delivers the nickel.</text>
</comment>
<keyword evidence="2 3" id="KW-0143">Chaperone</keyword>
<evidence type="ECO:0000256" key="2">
    <source>
        <dbReference type="ARBA" id="ARBA00023186"/>
    </source>
</evidence>
<dbReference type="PANTHER" id="PTHR33643:SF1">
    <property type="entry name" value="UREASE ACCESSORY PROTEIN D"/>
    <property type="match status" value="1"/>
</dbReference>
<dbReference type="GO" id="GO:0005737">
    <property type="term" value="C:cytoplasm"/>
    <property type="evidence" value="ECO:0007669"/>
    <property type="project" value="UniProtKB-SubCell"/>
</dbReference>
<dbReference type="EMBL" id="CYSD01000021">
    <property type="protein sequence ID" value="CUH77738.1"/>
    <property type="molecule type" value="Genomic_DNA"/>
</dbReference>
<keyword evidence="3" id="KW-0996">Nickel insertion</keyword>
<dbReference type="RefSeq" id="WP_082626547.1">
    <property type="nucleotide sequence ID" value="NZ_FOMC01000007.1"/>
</dbReference>
<evidence type="ECO:0000313" key="5">
    <source>
        <dbReference type="Proteomes" id="UP000052022"/>
    </source>
</evidence>